<dbReference type="KEGG" id="amah:DLM_1274"/>
<keyword evidence="2" id="KW-1185">Reference proteome</keyword>
<sequence length="73" mass="8083">MPDHEELQRALGRMEGKMDLMLARQNIHNERIDRMDGRLRDVEIRASKNGAVSGAIAAIGTAIAAEMIKRGIL</sequence>
<organism evidence="1 2">
    <name type="scientific">Aquitalea magnusonii</name>
    <dbReference type="NCBI Taxonomy" id="332411"/>
    <lineage>
        <taxon>Bacteria</taxon>
        <taxon>Pseudomonadati</taxon>
        <taxon>Pseudomonadota</taxon>
        <taxon>Betaproteobacteria</taxon>
        <taxon>Neisseriales</taxon>
        <taxon>Chromobacteriaceae</taxon>
        <taxon>Aquitalea</taxon>
    </lineage>
</organism>
<name>A0A0F3K7D7_9NEIS</name>
<protein>
    <submittedName>
        <fullName evidence="1">Uncharacterized protein</fullName>
    </submittedName>
</protein>
<evidence type="ECO:0000313" key="1">
    <source>
        <dbReference type="EMBL" id="BBF84898.1"/>
    </source>
</evidence>
<dbReference type="RefSeq" id="WP_045847847.1">
    <property type="nucleotide sequence ID" value="NZ_AP018823.1"/>
</dbReference>
<dbReference type="AlphaFoldDB" id="A0A0F3K7D7"/>
<proteinExistence type="predicted"/>
<reference evidence="2" key="3">
    <citation type="journal article" date="2017" name="Plant Physiol. Biochem.">
        <title>Differential oxidative and antioxidative response of duckweed Lemna minor toward plant growth promoting/inhibiting bacteria.</title>
        <authorList>
            <person name="Ishizawa H."/>
            <person name="Kuroda M."/>
            <person name="Morikawa M."/>
            <person name="Ike M."/>
        </authorList>
    </citation>
    <scope>NUCLEOTIDE SEQUENCE [LARGE SCALE GENOMIC DNA]</scope>
    <source>
        <strain evidence="2">H3</strain>
    </source>
</reference>
<gene>
    <name evidence="1" type="ORF">DLM_1274</name>
</gene>
<evidence type="ECO:0000313" key="2">
    <source>
        <dbReference type="Proteomes" id="UP000198290"/>
    </source>
</evidence>
<dbReference type="OrthoDB" id="8593817at2"/>
<dbReference type="Proteomes" id="UP000198290">
    <property type="component" value="Chromosome"/>
</dbReference>
<reference evidence="2" key="1">
    <citation type="journal article" date="2017" name="Biotechnol. Biofuels">
        <title>Evaluation of environmental bacterial communities as a factor affecting the growth of duckweed Lemna minor.</title>
        <authorList>
            <person name="Ishizawa H."/>
            <person name="Kuroda M."/>
            <person name="Morikawa M."/>
            <person name="Ike M."/>
        </authorList>
    </citation>
    <scope>NUCLEOTIDE SEQUENCE [LARGE SCALE GENOMIC DNA]</scope>
    <source>
        <strain evidence="2">H3</strain>
    </source>
</reference>
<reference evidence="1 2" key="2">
    <citation type="journal article" date="2017" name="Genome Announc.">
        <title>Draft genome sequence of Aquitalea magnusonii strain H3, a plant growth-promoting bacterium of duckweed Lemna minor.</title>
        <authorList>
            <person name="Ishizawa H."/>
            <person name="Kuroda M."/>
            <person name="Ike M."/>
        </authorList>
    </citation>
    <scope>NUCLEOTIDE SEQUENCE [LARGE SCALE GENOMIC DNA]</scope>
    <source>
        <strain evidence="1 2">H3</strain>
    </source>
</reference>
<dbReference type="EMBL" id="AP018823">
    <property type="protein sequence ID" value="BBF84898.1"/>
    <property type="molecule type" value="Genomic_DNA"/>
</dbReference>
<accession>A0A0F3K7D7</accession>
<dbReference type="STRING" id="332411.VI06_16170"/>